<sequence length="99" mass="11196">MSYAKILSSQFIKTVTTASGRVLEAKYATKTPSWKRILLAQMVQDHFCSTLEKTIDIPARATAAILVKQERSSSDDRKYFNTVFQDGKGKYVASKRLYP</sequence>
<name>A0A9Q8Z5Z2_CURCL</name>
<dbReference type="Proteomes" id="UP001056012">
    <property type="component" value="Chromosome 2"/>
</dbReference>
<dbReference type="AlphaFoldDB" id="A0A9Q8Z5Z2"/>
<reference evidence="1" key="1">
    <citation type="submission" date="2021-12" db="EMBL/GenBank/DDBJ databases">
        <title>Curvularia clavata genome.</title>
        <authorList>
            <person name="Cao Y."/>
        </authorList>
    </citation>
    <scope>NUCLEOTIDE SEQUENCE</scope>
    <source>
        <strain evidence="1">Yc1106</strain>
    </source>
</reference>
<evidence type="ECO:0000313" key="1">
    <source>
        <dbReference type="EMBL" id="USP75770.1"/>
    </source>
</evidence>
<dbReference type="EMBL" id="CP089275">
    <property type="protein sequence ID" value="USP75770.1"/>
    <property type="molecule type" value="Genomic_DNA"/>
</dbReference>
<protein>
    <submittedName>
        <fullName evidence="1">Uncharacterized protein</fullName>
    </submittedName>
</protein>
<organism evidence="1 2">
    <name type="scientific">Curvularia clavata</name>
    <dbReference type="NCBI Taxonomy" id="95742"/>
    <lineage>
        <taxon>Eukaryota</taxon>
        <taxon>Fungi</taxon>
        <taxon>Dikarya</taxon>
        <taxon>Ascomycota</taxon>
        <taxon>Pezizomycotina</taxon>
        <taxon>Dothideomycetes</taxon>
        <taxon>Pleosporomycetidae</taxon>
        <taxon>Pleosporales</taxon>
        <taxon>Pleosporineae</taxon>
        <taxon>Pleosporaceae</taxon>
        <taxon>Curvularia</taxon>
    </lineage>
</organism>
<evidence type="ECO:0000313" key="2">
    <source>
        <dbReference type="Proteomes" id="UP001056012"/>
    </source>
</evidence>
<keyword evidence="2" id="KW-1185">Reference proteome</keyword>
<accession>A0A9Q8Z5Z2</accession>
<dbReference type="VEuPathDB" id="FungiDB:yc1106_03044"/>
<proteinExistence type="predicted"/>
<gene>
    <name evidence="1" type="ORF">yc1106_03044</name>
</gene>
<dbReference type="OrthoDB" id="5235678at2759"/>